<accession>A0A9P4R5P2</accession>
<dbReference type="Proteomes" id="UP000799444">
    <property type="component" value="Unassembled WGS sequence"/>
</dbReference>
<reference evidence="2" key="1">
    <citation type="journal article" date="2020" name="Stud. Mycol.">
        <title>101 Dothideomycetes genomes: a test case for predicting lifestyles and emergence of pathogens.</title>
        <authorList>
            <person name="Haridas S."/>
            <person name="Albert R."/>
            <person name="Binder M."/>
            <person name="Bloem J."/>
            <person name="Labutti K."/>
            <person name="Salamov A."/>
            <person name="Andreopoulos B."/>
            <person name="Baker S."/>
            <person name="Barry K."/>
            <person name="Bills G."/>
            <person name="Bluhm B."/>
            <person name="Cannon C."/>
            <person name="Castanera R."/>
            <person name="Culley D."/>
            <person name="Daum C."/>
            <person name="Ezra D."/>
            <person name="Gonzalez J."/>
            <person name="Henrissat B."/>
            <person name="Kuo A."/>
            <person name="Liang C."/>
            <person name="Lipzen A."/>
            <person name="Lutzoni F."/>
            <person name="Magnuson J."/>
            <person name="Mondo S."/>
            <person name="Nolan M."/>
            <person name="Ohm R."/>
            <person name="Pangilinan J."/>
            <person name="Park H.-J."/>
            <person name="Ramirez L."/>
            <person name="Alfaro M."/>
            <person name="Sun H."/>
            <person name="Tritt A."/>
            <person name="Yoshinaga Y."/>
            <person name="Zwiers L.-H."/>
            <person name="Turgeon B."/>
            <person name="Goodwin S."/>
            <person name="Spatafora J."/>
            <person name="Crous P."/>
            <person name="Grigoriev I."/>
        </authorList>
    </citation>
    <scope>NUCLEOTIDE SEQUENCE</scope>
    <source>
        <strain evidence="2">CBS 125425</strain>
    </source>
</reference>
<dbReference type="Pfam" id="PF11326">
    <property type="entry name" value="PANTS-like"/>
    <property type="match status" value="1"/>
</dbReference>
<feature type="compositionally biased region" description="Low complexity" evidence="1">
    <location>
        <begin position="66"/>
        <end position="76"/>
    </location>
</feature>
<feature type="compositionally biased region" description="Pro residues" evidence="1">
    <location>
        <begin position="11"/>
        <end position="38"/>
    </location>
</feature>
<organism evidence="2 3">
    <name type="scientific">Polyplosphaeria fusca</name>
    <dbReference type="NCBI Taxonomy" id="682080"/>
    <lineage>
        <taxon>Eukaryota</taxon>
        <taxon>Fungi</taxon>
        <taxon>Dikarya</taxon>
        <taxon>Ascomycota</taxon>
        <taxon>Pezizomycotina</taxon>
        <taxon>Dothideomycetes</taxon>
        <taxon>Pleosporomycetidae</taxon>
        <taxon>Pleosporales</taxon>
        <taxon>Tetraplosphaeriaceae</taxon>
        <taxon>Polyplosphaeria</taxon>
    </lineage>
</organism>
<evidence type="ECO:0000313" key="2">
    <source>
        <dbReference type="EMBL" id="KAF2739592.1"/>
    </source>
</evidence>
<comment type="caution">
    <text evidence="2">The sequence shown here is derived from an EMBL/GenBank/DDBJ whole genome shotgun (WGS) entry which is preliminary data.</text>
</comment>
<feature type="compositionally biased region" description="Low complexity" evidence="1">
    <location>
        <begin position="49"/>
        <end position="58"/>
    </location>
</feature>
<feature type="compositionally biased region" description="Low complexity" evidence="1">
    <location>
        <begin position="1"/>
        <end position="10"/>
    </location>
</feature>
<dbReference type="PANTHER" id="PTHR28052">
    <property type="entry name" value="UPF0545 PROTEIN C22ORF39"/>
    <property type="match status" value="1"/>
</dbReference>
<sequence length="174" mass="19744">MGWPWSSSAPSTPPQTQPDPSPPPPPSSTPSPPPPPAYPTQTKDDSDFHAAFPHLAPAAPQPPSDPSSDAPSQYPSTMSCRTAFDSAFYCSSFGGHFHDIYRYGQLRSCSEHWSDFWFCMRTKQYGAEQKRQMVEERYREKEERVLRGKNSEDVWERRREGEEVRGAFSKVDEV</sequence>
<feature type="region of interest" description="Disordered" evidence="1">
    <location>
        <begin position="1"/>
        <end position="77"/>
    </location>
</feature>
<name>A0A9P4R5P2_9PLEO</name>
<evidence type="ECO:0000313" key="3">
    <source>
        <dbReference type="Proteomes" id="UP000799444"/>
    </source>
</evidence>
<evidence type="ECO:0000256" key="1">
    <source>
        <dbReference type="SAM" id="MobiDB-lite"/>
    </source>
</evidence>
<gene>
    <name evidence="2" type="ORF">EJ04DRAFT_531494</name>
</gene>
<protein>
    <recommendedName>
        <fullName evidence="4">Early meiotic induction protein 1</fullName>
    </recommendedName>
</protein>
<dbReference type="AlphaFoldDB" id="A0A9P4R5P2"/>
<dbReference type="EMBL" id="ML996103">
    <property type="protein sequence ID" value="KAF2739592.1"/>
    <property type="molecule type" value="Genomic_DNA"/>
</dbReference>
<proteinExistence type="predicted"/>
<dbReference type="OrthoDB" id="2017405at2759"/>
<dbReference type="PANTHER" id="PTHR28052:SF1">
    <property type="entry name" value="UPF0545 PROTEIN C22ORF39"/>
    <property type="match status" value="1"/>
</dbReference>
<evidence type="ECO:0008006" key="4">
    <source>
        <dbReference type="Google" id="ProtNLM"/>
    </source>
</evidence>
<dbReference type="InterPro" id="IPR021475">
    <property type="entry name" value="Pants/Emi1-like"/>
</dbReference>
<keyword evidence="3" id="KW-1185">Reference proteome</keyword>